<keyword evidence="6" id="KW-0862">Zinc</keyword>
<evidence type="ECO:0000256" key="10">
    <source>
        <dbReference type="SAM" id="MobiDB-lite"/>
    </source>
</evidence>
<dbReference type="FunFam" id="3.30.160.60:FF:000072">
    <property type="entry name" value="zinc finger protein 143 isoform X1"/>
    <property type="match status" value="1"/>
</dbReference>
<dbReference type="InterPro" id="IPR036236">
    <property type="entry name" value="Znf_C2H2_sf"/>
</dbReference>
<feature type="domain" description="C2H2-type" evidence="11">
    <location>
        <begin position="80"/>
        <end position="107"/>
    </location>
</feature>
<dbReference type="InterPro" id="IPR048420">
    <property type="entry name" value="Zap1-like_Znf1"/>
</dbReference>
<dbReference type="SUPFAM" id="SSF57667">
    <property type="entry name" value="beta-beta-alpha zinc fingers"/>
    <property type="match status" value="1"/>
</dbReference>
<dbReference type="PANTHER" id="PTHR47257:SF1">
    <property type="entry name" value="PH-RESPONSE TRANSCRIPTION FACTOR PACC_RIM101"/>
    <property type="match status" value="1"/>
</dbReference>
<evidence type="ECO:0000256" key="1">
    <source>
        <dbReference type="ARBA" id="ARBA00004123"/>
    </source>
</evidence>
<feature type="domain" description="C2H2-type" evidence="11">
    <location>
        <begin position="14"/>
        <end position="44"/>
    </location>
</feature>
<evidence type="ECO:0000256" key="5">
    <source>
        <dbReference type="ARBA" id="ARBA00022771"/>
    </source>
</evidence>
<keyword evidence="2" id="KW-0678">Repressor</keyword>
<dbReference type="Gene3D" id="3.30.160.60">
    <property type="entry name" value="Classic Zinc Finger"/>
    <property type="match status" value="2"/>
</dbReference>
<dbReference type="EMBL" id="CAJVPK010000109">
    <property type="protein sequence ID" value="CAG8450483.1"/>
    <property type="molecule type" value="Genomic_DNA"/>
</dbReference>
<feature type="region of interest" description="Disordered" evidence="10">
    <location>
        <begin position="117"/>
        <end position="153"/>
    </location>
</feature>
<evidence type="ECO:0000259" key="11">
    <source>
        <dbReference type="PROSITE" id="PS50157"/>
    </source>
</evidence>
<dbReference type="Pfam" id="PF00096">
    <property type="entry name" value="zf-C2H2"/>
    <property type="match status" value="1"/>
</dbReference>
<dbReference type="GO" id="GO:0000981">
    <property type="term" value="F:DNA-binding transcription factor activity, RNA polymerase II-specific"/>
    <property type="evidence" value="ECO:0007669"/>
    <property type="project" value="UniProtKB-ARBA"/>
</dbReference>
<evidence type="ECO:0000256" key="8">
    <source>
        <dbReference type="ARBA" id="ARBA00038089"/>
    </source>
</evidence>
<organism evidence="12 13">
    <name type="scientific">Diversispora eburnea</name>
    <dbReference type="NCBI Taxonomy" id="1213867"/>
    <lineage>
        <taxon>Eukaryota</taxon>
        <taxon>Fungi</taxon>
        <taxon>Fungi incertae sedis</taxon>
        <taxon>Mucoromycota</taxon>
        <taxon>Glomeromycotina</taxon>
        <taxon>Glomeromycetes</taxon>
        <taxon>Diversisporales</taxon>
        <taxon>Diversisporaceae</taxon>
        <taxon>Diversispora</taxon>
    </lineage>
</organism>
<proteinExistence type="inferred from homology"/>
<keyword evidence="4" id="KW-0677">Repeat</keyword>
<dbReference type="Proteomes" id="UP000789706">
    <property type="component" value="Unassembled WGS sequence"/>
</dbReference>
<evidence type="ECO:0000256" key="2">
    <source>
        <dbReference type="ARBA" id="ARBA00022491"/>
    </source>
</evidence>
<evidence type="ECO:0000256" key="3">
    <source>
        <dbReference type="ARBA" id="ARBA00022723"/>
    </source>
</evidence>
<dbReference type="InterPro" id="IPR013087">
    <property type="entry name" value="Znf_C2H2_type"/>
</dbReference>
<keyword evidence="7" id="KW-0539">Nucleus</keyword>
<dbReference type="InterPro" id="IPR050806">
    <property type="entry name" value="pacC/RIM101"/>
</dbReference>
<dbReference type="GO" id="GO:0008270">
    <property type="term" value="F:zinc ion binding"/>
    <property type="evidence" value="ECO:0007669"/>
    <property type="project" value="UniProtKB-KW"/>
</dbReference>
<evidence type="ECO:0000256" key="9">
    <source>
        <dbReference type="PROSITE-ProRule" id="PRU00042"/>
    </source>
</evidence>
<keyword evidence="5 9" id="KW-0863">Zinc-finger</keyword>
<name>A0A9N8VHK3_9GLOM</name>
<keyword evidence="13" id="KW-1185">Reference proteome</keyword>
<evidence type="ECO:0000256" key="7">
    <source>
        <dbReference type="ARBA" id="ARBA00023242"/>
    </source>
</evidence>
<feature type="compositionally biased region" description="Polar residues" evidence="10">
    <location>
        <begin position="141"/>
        <end position="153"/>
    </location>
</feature>
<protein>
    <submittedName>
        <fullName evidence="12">6716_t:CDS:1</fullName>
    </submittedName>
</protein>
<keyword evidence="3" id="KW-0479">Metal-binding</keyword>
<comment type="subcellular location">
    <subcellularLocation>
        <location evidence="1">Nucleus</location>
    </subcellularLocation>
</comment>
<gene>
    <name evidence="12" type="ORF">DEBURN_LOCUS2101</name>
</gene>
<evidence type="ECO:0000256" key="4">
    <source>
        <dbReference type="ARBA" id="ARBA00022737"/>
    </source>
</evidence>
<accession>A0A9N8VHK3</accession>
<dbReference type="AlphaFoldDB" id="A0A9N8VHK3"/>
<evidence type="ECO:0000256" key="6">
    <source>
        <dbReference type="ARBA" id="ARBA00022833"/>
    </source>
</evidence>
<comment type="similarity">
    <text evidence="8">Belongs to the pacC/RIM101 family.</text>
</comment>
<comment type="caution">
    <text evidence="12">The sequence shown here is derived from an EMBL/GenBank/DDBJ whole genome shotgun (WGS) entry which is preliminary data.</text>
</comment>
<dbReference type="PANTHER" id="PTHR47257">
    <property type="entry name" value="PH-RESPONSE TRANSCRIPTION FACTOR PACC/RIM101"/>
    <property type="match status" value="1"/>
</dbReference>
<dbReference type="GO" id="GO:0005634">
    <property type="term" value="C:nucleus"/>
    <property type="evidence" value="ECO:0007669"/>
    <property type="project" value="UniProtKB-SubCell"/>
</dbReference>
<reference evidence="12" key="1">
    <citation type="submission" date="2021-06" db="EMBL/GenBank/DDBJ databases">
        <authorList>
            <person name="Kallberg Y."/>
            <person name="Tangrot J."/>
            <person name="Rosling A."/>
        </authorList>
    </citation>
    <scope>NUCLEOTIDE SEQUENCE</scope>
    <source>
        <strain evidence="12">AZ414A</strain>
    </source>
</reference>
<evidence type="ECO:0000313" key="12">
    <source>
        <dbReference type="EMBL" id="CAG8450483.1"/>
    </source>
</evidence>
<dbReference type="PROSITE" id="PS00028">
    <property type="entry name" value="ZINC_FINGER_C2H2_1"/>
    <property type="match status" value="2"/>
</dbReference>
<dbReference type="Pfam" id="PF21816">
    <property type="entry name" value="Zap1_zf1"/>
    <property type="match status" value="1"/>
</dbReference>
<evidence type="ECO:0000313" key="13">
    <source>
        <dbReference type="Proteomes" id="UP000789706"/>
    </source>
</evidence>
<dbReference type="PROSITE" id="PS50157">
    <property type="entry name" value="ZINC_FINGER_C2H2_2"/>
    <property type="match status" value="3"/>
</dbReference>
<dbReference type="SMART" id="SM00355">
    <property type="entry name" value="ZnF_C2H2"/>
    <property type="match status" value="3"/>
</dbReference>
<feature type="domain" description="C2H2-type" evidence="11">
    <location>
        <begin position="50"/>
        <end position="79"/>
    </location>
</feature>
<dbReference type="GO" id="GO:0045944">
    <property type="term" value="P:positive regulation of transcription by RNA polymerase II"/>
    <property type="evidence" value="ECO:0007669"/>
    <property type="project" value="TreeGrafter"/>
</dbReference>
<dbReference type="GO" id="GO:0000978">
    <property type="term" value="F:RNA polymerase II cis-regulatory region sequence-specific DNA binding"/>
    <property type="evidence" value="ECO:0007669"/>
    <property type="project" value="UniProtKB-ARBA"/>
</dbReference>
<sequence length="498" mass="56194">MALTPPSRNSCEELRCLWAQCGHSFDDPELLYNHLANDHVGRKSTGNLCLSCHWDRCEVQTTKRDHITSHLRVHVPLKPHICESCKKAFKRPQDLKKHEKIHTPEHQNHMIKQRFNRDRGRNQPPTPPHQYSSGDSSASSPQQVPLSPDSNTSSVYISNQDIYYYSDYPDYPDDVDYQFQPVVSIPRNSKRNIEVFDEFCHDVKRKRIDPLYNEVLVDKLENLSKAFGDEEGIDQISLASFSTKEDFNVISDFLEQTLRAMNNNDFNIHSEINTNNSYPDSTILSYPSDTFTTTTTNNTTDTGSLYSSLNLDIVHSKESPDINNATTTTTTTCDGNVIYNFSPSVNNTTTNVPVVCSNDVVVENLYPITATTGLTGGVYNNTAFPSPPEDDWDNVYPIYPSTTATVPTTVTTTKVENNVTKNRDIDELTKKVSDLKIGGIKKIDKEPNLNNNNKYNEALRQKHLAFVSSVHKKIGQLAEQFETTSTLGSSNEIKFSTF</sequence>
<dbReference type="OrthoDB" id="6155966at2759"/>